<feature type="compositionally biased region" description="Basic and acidic residues" evidence="1">
    <location>
        <begin position="45"/>
        <end position="58"/>
    </location>
</feature>
<dbReference type="HOGENOM" id="CLU_769816_0_0_1"/>
<accession>A0A093V758</accession>
<comment type="caution">
    <text evidence="2">The sequence shown here is derived from an EMBL/GenBank/DDBJ whole genome shotgun (WGS) entry which is preliminary data.</text>
</comment>
<evidence type="ECO:0000313" key="2">
    <source>
        <dbReference type="EMBL" id="KFX42526.1"/>
    </source>
</evidence>
<feature type="region of interest" description="Disordered" evidence="1">
    <location>
        <begin position="45"/>
        <end position="158"/>
    </location>
</feature>
<reference key="1">
    <citation type="journal article" date="2014" name="PLoS Genet.">
        <title>Signature Gene Expression Reveals Novel Clues to the Molecular Mechanisms of Dimorphic Transition in Penicillium marneffei.</title>
        <authorList>
            <person name="Yang E."/>
            <person name="Wang G."/>
            <person name="Cai J."/>
            <person name="Woo P.C."/>
            <person name="Lau S.K."/>
            <person name="Yuen K.-Y."/>
            <person name="Chow W.-N."/>
            <person name="Lin X."/>
        </authorList>
    </citation>
    <scope>NUCLEOTIDE SEQUENCE [LARGE SCALE GENOMIC DNA]</scope>
    <source>
        <strain>PM1</strain>
    </source>
</reference>
<dbReference type="EMBL" id="JPOX01000043">
    <property type="protein sequence ID" value="KFX42526.1"/>
    <property type="molecule type" value="Genomic_DNA"/>
</dbReference>
<feature type="compositionally biased region" description="Polar residues" evidence="1">
    <location>
        <begin position="106"/>
        <end position="128"/>
    </location>
</feature>
<sequence>MTLVEVCADGIIRKRTTARDRESTQVVVTLESKEKVEKAADELYRKYIKESEKTSKTEKRSRKRRRLWLASCHEPSSAQHHPNRSNESRPNRTRSESDTIDEEVTAASTHDLSAETQPDPFSTVQVSLAGTEESPGPSVSRGRTAISTGESTPEVYGSGVMTSEATSFNVSDHWISSRATDYNSQFQLVNNELSPEQADLCPSTFRSPQIASAVSAHQESAPQDPESLRHPVQCSQGTETYRNCAYYAQLPVTATAQPKGTTNEISFNEQSQQPAGRAVQDGLQFASQGFEEIRFDIWHPTDPHGFEAVSFDPQGSAWFAGDSQGFEQVSFDPQNRVWRPAPSQGFENISFDENHNMISW</sequence>
<proteinExistence type="predicted"/>
<reference evidence="2" key="2">
    <citation type="journal article" date="2014" name="PLoS Genet.">
        <title>Signature gene expression reveals novel clues to the molecular mechanisms of dimorphic transition in Penicillium marneffei.</title>
        <authorList>
            <person name="Yang E."/>
            <person name="Wang G."/>
            <person name="Cai J."/>
            <person name="Woo P.C."/>
            <person name="Lau S.K."/>
            <person name="Yuen K.-Y."/>
            <person name="Chow W.-N."/>
            <person name="Lin X."/>
        </authorList>
    </citation>
    <scope>NUCLEOTIDE SEQUENCE</scope>
    <source>
        <strain evidence="2">PM1</strain>
    </source>
</reference>
<feature type="compositionally biased region" description="Basic and acidic residues" evidence="1">
    <location>
        <begin position="84"/>
        <end position="97"/>
    </location>
</feature>
<protein>
    <submittedName>
        <fullName evidence="2">Uncharacterized protein</fullName>
    </submittedName>
</protein>
<gene>
    <name evidence="2" type="ORF">GQ26_0430150</name>
</gene>
<organism evidence="2">
    <name type="scientific">Talaromyces marneffei PM1</name>
    <dbReference type="NCBI Taxonomy" id="1077442"/>
    <lineage>
        <taxon>Eukaryota</taxon>
        <taxon>Fungi</taxon>
        <taxon>Dikarya</taxon>
        <taxon>Ascomycota</taxon>
        <taxon>Pezizomycotina</taxon>
        <taxon>Eurotiomycetes</taxon>
        <taxon>Eurotiomycetidae</taxon>
        <taxon>Eurotiales</taxon>
        <taxon>Trichocomaceae</taxon>
        <taxon>Talaromyces</taxon>
        <taxon>Talaromyces sect. Talaromyces</taxon>
    </lineage>
</organism>
<evidence type="ECO:0000256" key="1">
    <source>
        <dbReference type="SAM" id="MobiDB-lite"/>
    </source>
</evidence>
<dbReference type="AlphaFoldDB" id="A0A093V758"/>
<name>A0A093V758_TALMA</name>